<dbReference type="RefSeq" id="XP_011132561.1">
    <property type="nucleotide sequence ID" value="XM_011134259.1"/>
</dbReference>
<dbReference type="EMBL" id="AFNH02001041">
    <property type="protein sequence ID" value="EZG45098.1"/>
    <property type="molecule type" value="Genomic_DNA"/>
</dbReference>
<evidence type="ECO:0000256" key="1">
    <source>
        <dbReference type="SAM" id="MobiDB-lite"/>
    </source>
</evidence>
<keyword evidence="3" id="KW-1185">Reference proteome</keyword>
<evidence type="ECO:0000313" key="3">
    <source>
        <dbReference type="Proteomes" id="UP000019763"/>
    </source>
</evidence>
<dbReference type="GeneID" id="22914987"/>
<reference evidence="2" key="1">
    <citation type="submission" date="2013-12" db="EMBL/GenBank/DDBJ databases">
        <authorList>
            <person name="Omoto C.K."/>
            <person name="Sibley D."/>
            <person name="Venepally P."/>
            <person name="Hadjithomas M."/>
            <person name="Karamycheva S."/>
            <person name="Brunk B."/>
            <person name="Roos D."/>
            <person name="Caler E."/>
            <person name="Lorenzi H."/>
        </authorList>
    </citation>
    <scope>NUCLEOTIDE SEQUENCE</scope>
</reference>
<dbReference type="AlphaFoldDB" id="A0A023B099"/>
<name>A0A023B099_GRENI</name>
<feature type="compositionally biased region" description="Polar residues" evidence="1">
    <location>
        <begin position="83"/>
        <end position="100"/>
    </location>
</feature>
<gene>
    <name evidence="2" type="ORF">GNI_140740</name>
</gene>
<proteinExistence type="predicted"/>
<dbReference type="VEuPathDB" id="CryptoDB:GNI_140740"/>
<accession>A0A023B099</accession>
<evidence type="ECO:0000313" key="2">
    <source>
        <dbReference type="EMBL" id="EZG45098.1"/>
    </source>
</evidence>
<organism evidence="2 3">
    <name type="scientific">Gregarina niphandrodes</name>
    <name type="common">Septate eugregarine</name>
    <dbReference type="NCBI Taxonomy" id="110365"/>
    <lineage>
        <taxon>Eukaryota</taxon>
        <taxon>Sar</taxon>
        <taxon>Alveolata</taxon>
        <taxon>Apicomplexa</taxon>
        <taxon>Conoidasida</taxon>
        <taxon>Gregarinasina</taxon>
        <taxon>Eugregarinorida</taxon>
        <taxon>Gregarinidae</taxon>
        <taxon>Gregarina</taxon>
    </lineage>
</organism>
<dbReference type="Proteomes" id="UP000019763">
    <property type="component" value="Unassembled WGS sequence"/>
</dbReference>
<feature type="region of interest" description="Disordered" evidence="1">
    <location>
        <begin position="83"/>
        <end position="109"/>
    </location>
</feature>
<comment type="caution">
    <text evidence="2">The sequence shown here is derived from an EMBL/GenBank/DDBJ whole genome shotgun (WGS) entry which is preliminary data.</text>
</comment>
<sequence>MAGQAPVGTTTTSITTTAPQEAYTATTKTTSIQYTGESSQRYVPLGTQPVMAYPHNVRCMYDPNLVPAFVAPPRISVSPGYTPNWPNQPMNQPVELNNRPNMVPGAPRY</sequence>
<protein>
    <submittedName>
        <fullName evidence="2">Uncharacterized protein</fullName>
    </submittedName>
</protein>